<evidence type="ECO:0000313" key="1">
    <source>
        <dbReference type="Proteomes" id="UP000887579"/>
    </source>
</evidence>
<dbReference type="Proteomes" id="UP000887579">
    <property type="component" value="Unplaced"/>
</dbReference>
<organism evidence="1 2">
    <name type="scientific">Panagrolaimus sp. ES5</name>
    <dbReference type="NCBI Taxonomy" id="591445"/>
    <lineage>
        <taxon>Eukaryota</taxon>
        <taxon>Metazoa</taxon>
        <taxon>Ecdysozoa</taxon>
        <taxon>Nematoda</taxon>
        <taxon>Chromadorea</taxon>
        <taxon>Rhabditida</taxon>
        <taxon>Tylenchina</taxon>
        <taxon>Panagrolaimomorpha</taxon>
        <taxon>Panagrolaimoidea</taxon>
        <taxon>Panagrolaimidae</taxon>
        <taxon>Panagrolaimus</taxon>
    </lineage>
</organism>
<name>A0AC34GKQ5_9BILA</name>
<protein>
    <submittedName>
        <fullName evidence="2">Uncharacterized protein</fullName>
    </submittedName>
</protein>
<reference evidence="2" key="1">
    <citation type="submission" date="2022-11" db="UniProtKB">
        <authorList>
            <consortium name="WormBaseParasite"/>
        </authorList>
    </citation>
    <scope>IDENTIFICATION</scope>
</reference>
<evidence type="ECO:0000313" key="2">
    <source>
        <dbReference type="WBParaSite" id="ES5_v2.g30233.t1"/>
    </source>
</evidence>
<accession>A0AC34GKQ5</accession>
<sequence>MTKSAAESFMEARDLILGDESAREAAVFKYGARSMSKEDQNSKVFFISFF</sequence>
<dbReference type="WBParaSite" id="ES5_v2.g30233.t1">
    <property type="protein sequence ID" value="ES5_v2.g30233.t1"/>
    <property type="gene ID" value="ES5_v2.g30233"/>
</dbReference>
<proteinExistence type="predicted"/>